<sequence>MIKYILIAASVIGAGAMGYVGERFMRPTPSAPSGQAVTQELMFKMPLGKFTMQIMQSRKVLHLMFDMDVFVMGEVSFHEINGAVGRARLRDATVSAIAELAETDQSLAQPIAEETRKAELAAQIVRKLYVNFPAVRTARLNSFYSNITLRE</sequence>
<dbReference type="AlphaFoldDB" id="A0A0F9XU99"/>
<evidence type="ECO:0008006" key="2">
    <source>
        <dbReference type="Google" id="ProtNLM"/>
    </source>
</evidence>
<proteinExistence type="predicted"/>
<dbReference type="EMBL" id="LAZR01000068">
    <property type="protein sequence ID" value="KKN95898.1"/>
    <property type="molecule type" value="Genomic_DNA"/>
</dbReference>
<protein>
    <recommendedName>
        <fullName evidence="2">Flagellar protein FliL</fullName>
    </recommendedName>
</protein>
<evidence type="ECO:0000313" key="1">
    <source>
        <dbReference type="EMBL" id="KKN95898.1"/>
    </source>
</evidence>
<organism evidence="1">
    <name type="scientific">marine sediment metagenome</name>
    <dbReference type="NCBI Taxonomy" id="412755"/>
    <lineage>
        <taxon>unclassified sequences</taxon>
        <taxon>metagenomes</taxon>
        <taxon>ecological metagenomes</taxon>
    </lineage>
</organism>
<comment type="caution">
    <text evidence="1">The sequence shown here is derived from an EMBL/GenBank/DDBJ whole genome shotgun (WGS) entry which is preliminary data.</text>
</comment>
<accession>A0A0F9XU99</accession>
<reference evidence="1" key="1">
    <citation type="journal article" date="2015" name="Nature">
        <title>Complex archaea that bridge the gap between prokaryotes and eukaryotes.</title>
        <authorList>
            <person name="Spang A."/>
            <person name="Saw J.H."/>
            <person name="Jorgensen S.L."/>
            <person name="Zaremba-Niedzwiedzka K."/>
            <person name="Martijn J."/>
            <person name="Lind A.E."/>
            <person name="van Eijk R."/>
            <person name="Schleper C."/>
            <person name="Guy L."/>
            <person name="Ettema T.J."/>
        </authorList>
    </citation>
    <scope>NUCLEOTIDE SEQUENCE</scope>
</reference>
<gene>
    <name evidence="1" type="ORF">LCGC14_0173970</name>
</gene>
<name>A0A0F9XU99_9ZZZZ</name>